<feature type="transmembrane region" description="Helical" evidence="2">
    <location>
        <begin position="92"/>
        <end position="113"/>
    </location>
</feature>
<feature type="transmembrane region" description="Helical" evidence="2">
    <location>
        <begin position="60"/>
        <end position="80"/>
    </location>
</feature>
<dbReference type="InterPro" id="IPR052712">
    <property type="entry name" value="Acid_resist_chaperone_HdeD"/>
</dbReference>
<accession>A0A6G4TWH1</accession>
<dbReference type="PANTHER" id="PTHR34989">
    <property type="entry name" value="PROTEIN HDED"/>
    <property type="match status" value="1"/>
</dbReference>
<name>A0A6G4TWH1_9ACTN</name>
<keyword evidence="2" id="KW-0812">Transmembrane</keyword>
<feature type="region of interest" description="Disordered" evidence="1">
    <location>
        <begin position="1"/>
        <end position="20"/>
    </location>
</feature>
<dbReference type="RefSeq" id="WP_165234955.1">
    <property type="nucleotide sequence ID" value="NZ_JAAKZV010000028.1"/>
</dbReference>
<feature type="transmembrane region" description="Helical" evidence="2">
    <location>
        <begin position="172"/>
        <end position="192"/>
    </location>
</feature>
<feature type="transmembrane region" description="Helical" evidence="2">
    <location>
        <begin position="33"/>
        <end position="54"/>
    </location>
</feature>
<gene>
    <name evidence="3" type="ORF">G5C51_09630</name>
</gene>
<organism evidence="3 4">
    <name type="scientific">Streptomyces coryli</name>
    <dbReference type="NCBI Taxonomy" id="1128680"/>
    <lineage>
        <taxon>Bacteria</taxon>
        <taxon>Bacillati</taxon>
        <taxon>Actinomycetota</taxon>
        <taxon>Actinomycetes</taxon>
        <taxon>Kitasatosporales</taxon>
        <taxon>Streptomycetaceae</taxon>
        <taxon>Streptomyces</taxon>
    </lineage>
</organism>
<dbReference type="GO" id="GO:0005886">
    <property type="term" value="C:plasma membrane"/>
    <property type="evidence" value="ECO:0007669"/>
    <property type="project" value="TreeGrafter"/>
</dbReference>
<evidence type="ECO:0000313" key="4">
    <source>
        <dbReference type="Proteomes" id="UP000481583"/>
    </source>
</evidence>
<dbReference type="InterPro" id="IPR005325">
    <property type="entry name" value="DUF308_memb"/>
</dbReference>
<keyword evidence="2" id="KW-1133">Transmembrane helix</keyword>
<protein>
    <submittedName>
        <fullName evidence="3">HdeD family acid-resistance protein</fullName>
    </submittedName>
</protein>
<dbReference type="EMBL" id="JAAKZV010000028">
    <property type="protein sequence ID" value="NGN64163.1"/>
    <property type="molecule type" value="Genomic_DNA"/>
</dbReference>
<keyword evidence="2" id="KW-0472">Membrane</keyword>
<dbReference type="Proteomes" id="UP000481583">
    <property type="component" value="Unassembled WGS sequence"/>
</dbReference>
<feature type="transmembrane region" description="Helical" evidence="2">
    <location>
        <begin position="119"/>
        <end position="137"/>
    </location>
</feature>
<sequence>MSADGTANASTTAPPRGAKQTYQTPLQRLAKGAWHTLLIAGILALILGIMTLVWPGPTLLVAGIFFGAYLLVTGIAQLIAAFGTHTTAAMRVLAFVSGALSILLGLLCFRSALQSILLLAIWIGIGWLIRGITETVAAIQDEDMPARGWQIALGIISVLGGVVLLVSPFESIAVLTIVAGAWLVAMGIMEIVTALKLRHDVKTGHLSQAEVRNLRAVDDAVSHTGTGATGTTGTTASAGTTVPVDKTTTAAPPDEGRRAA</sequence>
<proteinExistence type="predicted"/>
<feature type="compositionally biased region" description="Polar residues" evidence="1">
    <location>
        <begin position="1"/>
        <end position="13"/>
    </location>
</feature>
<feature type="compositionally biased region" description="Low complexity" evidence="1">
    <location>
        <begin position="224"/>
        <end position="241"/>
    </location>
</feature>
<evidence type="ECO:0000256" key="1">
    <source>
        <dbReference type="SAM" id="MobiDB-lite"/>
    </source>
</evidence>
<evidence type="ECO:0000313" key="3">
    <source>
        <dbReference type="EMBL" id="NGN64163.1"/>
    </source>
</evidence>
<feature type="transmembrane region" description="Helical" evidence="2">
    <location>
        <begin position="149"/>
        <end position="166"/>
    </location>
</feature>
<dbReference type="Pfam" id="PF03729">
    <property type="entry name" value="DUF308"/>
    <property type="match status" value="2"/>
</dbReference>
<evidence type="ECO:0000256" key="2">
    <source>
        <dbReference type="SAM" id="Phobius"/>
    </source>
</evidence>
<comment type="caution">
    <text evidence="3">The sequence shown here is derived from an EMBL/GenBank/DDBJ whole genome shotgun (WGS) entry which is preliminary data.</text>
</comment>
<reference evidence="3 4" key="1">
    <citation type="submission" date="2020-02" db="EMBL/GenBank/DDBJ databases">
        <title>Whole-genome analyses of novel actinobacteria.</title>
        <authorList>
            <person name="Sahin N."/>
        </authorList>
    </citation>
    <scope>NUCLEOTIDE SEQUENCE [LARGE SCALE GENOMIC DNA]</scope>
    <source>
        <strain evidence="3 4">A7024</strain>
    </source>
</reference>
<feature type="region of interest" description="Disordered" evidence="1">
    <location>
        <begin position="222"/>
        <end position="260"/>
    </location>
</feature>
<dbReference type="PANTHER" id="PTHR34989:SF1">
    <property type="entry name" value="PROTEIN HDED"/>
    <property type="match status" value="1"/>
</dbReference>
<dbReference type="AlphaFoldDB" id="A0A6G4TWH1"/>
<keyword evidence="4" id="KW-1185">Reference proteome</keyword>